<accession>A0ABR0A0Y7</accession>
<evidence type="ECO:0000313" key="2">
    <source>
        <dbReference type="Proteomes" id="UP001234178"/>
    </source>
</evidence>
<gene>
    <name evidence="1" type="ORF">OUZ56_000597</name>
</gene>
<evidence type="ECO:0000313" key="1">
    <source>
        <dbReference type="EMBL" id="KAK4018549.1"/>
    </source>
</evidence>
<comment type="caution">
    <text evidence="1">The sequence shown here is derived from an EMBL/GenBank/DDBJ whole genome shotgun (WGS) entry which is preliminary data.</text>
</comment>
<organism evidence="1 2">
    <name type="scientific">Daphnia magna</name>
    <dbReference type="NCBI Taxonomy" id="35525"/>
    <lineage>
        <taxon>Eukaryota</taxon>
        <taxon>Metazoa</taxon>
        <taxon>Ecdysozoa</taxon>
        <taxon>Arthropoda</taxon>
        <taxon>Crustacea</taxon>
        <taxon>Branchiopoda</taxon>
        <taxon>Diplostraca</taxon>
        <taxon>Cladocera</taxon>
        <taxon>Anomopoda</taxon>
        <taxon>Daphniidae</taxon>
        <taxon>Daphnia</taxon>
    </lineage>
</organism>
<keyword evidence="2" id="KW-1185">Reference proteome</keyword>
<proteinExistence type="predicted"/>
<reference evidence="1 2" key="1">
    <citation type="journal article" date="2023" name="Nucleic Acids Res.">
        <title>The hologenome of Daphnia magna reveals possible DNA methylation and microbiome-mediated evolution of the host genome.</title>
        <authorList>
            <person name="Chaturvedi A."/>
            <person name="Li X."/>
            <person name="Dhandapani V."/>
            <person name="Marshall H."/>
            <person name="Kissane S."/>
            <person name="Cuenca-Cambronero M."/>
            <person name="Asole G."/>
            <person name="Calvet F."/>
            <person name="Ruiz-Romero M."/>
            <person name="Marangio P."/>
            <person name="Guigo R."/>
            <person name="Rago D."/>
            <person name="Mirbahai L."/>
            <person name="Eastwood N."/>
            <person name="Colbourne J.K."/>
            <person name="Zhou J."/>
            <person name="Mallon E."/>
            <person name="Orsini L."/>
        </authorList>
    </citation>
    <scope>NUCLEOTIDE SEQUENCE [LARGE SCALE GENOMIC DNA]</scope>
    <source>
        <strain evidence="1">LRV0_1</strain>
    </source>
</reference>
<protein>
    <submittedName>
        <fullName evidence="1">Uncharacterized protein</fullName>
    </submittedName>
</protein>
<sequence>MFKVFDKSAIMINLNLEDNKFVSCYEFSETNGRHPSAEPFVIDDIHSGHDCVVNWYHFYKAKQNYVAFLLHWTAGLDHVSNCERDHSFFAFRCINRNDVHFLDVIAHKTLMHYSYLEVISTSKGKSEEGILFRDIKNGNFMD</sequence>
<name>A0ABR0A0Y7_9CRUS</name>
<dbReference type="EMBL" id="JAOYFB010000036">
    <property type="protein sequence ID" value="KAK4018549.1"/>
    <property type="molecule type" value="Genomic_DNA"/>
</dbReference>
<dbReference type="Proteomes" id="UP001234178">
    <property type="component" value="Unassembled WGS sequence"/>
</dbReference>